<accession>A0A5J4QXB0</accession>
<dbReference type="EMBL" id="SNRY01002312">
    <property type="protein sequence ID" value="KAA6325694.1"/>
    <property type="molecule type" value="Genomic_DNA"/>
</dbReference>
<reference evidence="1" key="1">
    <citation type="submission" date="2019-03" db="EMBL/GenBank/DDBJ databases">
        <title>Single cell metagenomics reveals metabolic interactions within the superorganism composed of flagellate Streblomastix strix and complex community of Bacteroidetes bacteria on its surface.</title>
        <authorList>
            <person name="Treitli S.C."/>
            <person name="Kolisko M."/>
            <person name="Husnik F."/>
            <person name="Keeling P."/>
            <person name="Hampl V."/>
        </authorList>
    </citation>
    <scope>NUCLEOTIDE SEQUENCE</scope>
    <source>
        <strain evidence="1">STM</strain>
    </source>
</reference>
<evidence type="ECO:0000313" key="1">
    <source>
        <dbReference type="EMBL" id="KAA6325694.1"/>
    </source>
</evidence>
<sequence length="576" mass="65155">MNKKLPVFLAAFIGIFAFTDCQSPDYGHTIRQTNIERIEKMPNIPTPFKILNWKEKAIEFDNYVFDFNTRIHGAPLIWLDSSKRNMPQVTFGLYTAINDVRQGPHHNNGEFHESLNSLAALLSAGLVGIDKTNQDGFNYVKMVQNYFNTDTNWNIIMNNTCPDVAGLGGGYGRDWWYDVFPNVLYYAVCDVFPHVEGADVIQKTVAEQFYKADSILNGNYDYSFFDYSTMEGKINHIPKQQDAAGGHAWVLYAAYKKFNDPRYLTRAKTAMESLLNQKESRFYEVLLPMAAIVAARLNAEEGMEYDVKKIIDWTFNGCQAPDGRYGWGVIAERWGDYDVYGLQGNISAGEEYGFLMNSIKLSWSLVPVVKYESQFARAIGKWMLNNVNACRLFYPLEIDDEHQWLPQYKNITQGIVAYEGIRKTDNYGKPELKGVSPVAMGDGPKWNGNNPAESMFSLYSTAPVGIFGAMVDTTNVSEILKLNCNATDFYADRQYPVYLYYNPHTSNKQVTYHAQSAVDLFDMVSKEYVAKNINGTGSFSIPADAARVIVELPAGEIIKKNNKNQLGINNIVIAYK</sequence>
<dbReference type="AlphaFoldDB" id="A0A5J4QXB0"/>
<gene>
    <name evidence="1" type="ORF">EZS27_025124</name>
</gene>
<organism evidence="1">
    <name type="scientific">termite gut metagenome</name>
    <dbReference type="NCBI Taxonomy" id="433724"/>
    <lineage>
        <taxon>unclassified sequences</taxon>
        <taxon>metagenomes</taxon>
        <taxon>organismal metagenomes</taxon>
    </lineage>
</organism>
<name>A0A5J4QXB0_9ZZZZ</name>
<proteinExistence type="predicted"/>
<protein>
    <submittedName>
        <fullName evidence="1">Uncharacterized protein</fullName>
    </submittedName>
</protein>
<comment type="caution">
    <text evidence="1">The sequence shown here is derived from an EMBL/GenBank/DDBJ whole genome shotgun (WGS) entry which is preliminary data.</text>
</comment>